<keyword evidence="11" id="KW-1185">Reference proteome</keyword>
<organism evidence="10 11">
    <name type="scientific">Aspergillus campestris (strain IBT 28561)</name>
    <dbReference type="NCBI Taxonomy" id="1392248"/>
    <lineage>
        <taxon>Eukaryota</taxon>
        <taxon>Fungi</taxon>
        <taxon>Dikarya</taxon>
        <taxon>Ascomycota</taxon>
        <taxon>Pezizomycotina</taxon>
        <taxon>Eurotiomycetes</taxon>
        <taxon>Eurotiomycetidae</taxon>
        <taxon>Eurotiales</taxon>
        <taxon>Aspergillaceae</taxon>
        <taxon>Aspergillus</taxon>
        <taxon>Aspergillus subgen. Circumdati</taxon>
    </lineage>
</organism>
<dbReference type="Pfam" id="PF04108">
    <property type="entry name" value="ATG17_like"/>
    <property type="match status" value="1"/>
</dbReference>
<feature type="compositionally biased region" description="Low complexity" evidence="8">
    <location>
        <begin position="205"/>
        <end position="225"/>
    </location>
</feature>
<dbReference type="InterPro" id="IPR007240">
    <property type="entry name" value="Atg17"/>
</dbReference>
<evidence type="ECO:0000256" key="5">
    <source>
        <dbReference type="ARBA" id="ARBA00023136"/>
    </source>
</evidence>
<evidence type="ECO:0000259" key="9">
    <source>
        <dbReference type="Pfam" id="PF04108"/>
    </source>
</evidence>
<keyword evidence="3 7" id="KW-0963">Cytoplasm</keyword>
<gene>
    <name evidence="10" type="ORF">P168DRAFT_54989</name>
</gene>
<keyword evidence="5" id="KW-0472">Membrane</keyword>
<dbReference type="GO" id="GO:0034045">
    <property type="term" value="C:phagophore assembly site membrane"/>
    <property type="evidence" value="ECO:0007669"/>
    <property type="project" value="UniProtKB-SubCell"/>
</dbReference>
<evidence type="ECO:0000256" key="7">
    <source>
        <dbReference type="RuleBase" id="RU368080"/>
    </source>
</evidence>
<evidence type="ECO:0000313" key="10">
    <source>
        <dbReference type="EMBL" id="PKY01727.1"/>
    </source>
</evidence>
<feature type="region of interest" description="Disordered" evidence="8">
    <location>
        <begin position="1"/>
        <end position="25"/>
    </location>
</feature>
<dbReference type="GO" id="GO:0016301">
    <property type="term" value="F:kinase activity"/>
    <property type="evidence" value="ECO:0007669"/>
    <property type="project" value="UniProtKB-KW"/>
</dbReference>
<dbReference type="RefSeq" id="XP_024690321.1">
    <property type="nucleotide sequence ID" value="XM_024842001.1"/>
</dbReference>
<keyword evidence="4 7" id="KW-0072">Autophagy</keyword>
<comment type="similarity">
    <text evidence="1 7">Belongs to the ATG17 family.</text>
</comment>
<dbReference type="GO" id="GO:0000045">
    <property type="term" value="P:autophagosome assembly"/>
    <property type="evidence" value="ECO:0007669"/>
    <property type="project" value="TreeGrafter"/>
</dbReference>
<dbReference type="AlphaFoldDB" id="A0A2I1CVS4"/>
<dbReference type="GO" id="GO:0000422">
    <property type="term" value="P:autophagy of mitochondrion"/>
    <property type="evidence" value="ECO:0007669"/>
    <property type="project" value="TreeGrafter"/>
</dbReference>
<evidence type="ECO:0000256" key="8">
    <source>
        <dbReference type="SAM" id="MobiDB-lite"/>
    </source>
</evidence>
<protein>
    <recommendedName>
        <fullName evidence="2 7">Autophagy-related protein 17</fullName>
    </recommendedName>
</protein>
<evidence type="ECO:0000256" key="3">
    <source>
        <dbReference type="ARBA" id="ARBA00022490"/>
    </source>
</evidence>
<dbReference type="EMBL" id="MSFM01000011">
    <property type="protein sequence ID" value="PKY01727.1"/>
    <property type="molecule type" value="Genomic_DNA"/>
</dbReference>
<name>A0A2I1CVS4_ASPC2</name>
<feature type="region of interest" description="Disordered" evidence="8">
    <location>
        <begin position="202"/>
        <end position="225"/>
    </location>
</feature>
<dbReference type="GeneID" id="36549530"/>
<reference evidence="10" key="1">
    <citation type="submission" date="2016-12" db="EMBL/GenBank/DDBJ databases">
        <title>The genomes of Aspergillus section Nigri reveals drivers in fungal speciation.</title>
        <authorList>
            <consortium name="DOE Joint Genome Institute"/>
            <person name="Vesth T.C."/>
            <person name="Nybo J."/>
            <person name="Theobald S."/>
            <person name="Brandl J."/>
            <person name="Frisvad J.C."/>
            <person name="Nielsen K.F."/>
            <person name="Lyhne E.K."/>
            <person name="Kogle M.E."/>
            <person name="Kuo A."/>
            <person name="Riley R."/>
            <person name="Clum A."/>
            <person name="Nolan M."/>
            <person name="Lipzen A."/>
            <person name="Salamov A."/>
            <person name="Henrissat B."/>
            <person name="Wiebenga A."/>
            <person name="De vries R.P."/>
            <person name="Grigoriev I.V."/>
            <person name="Mortensen U.H."/>
            <person name="Andersen M.R."/>
            <person name="Baker S.E."/>
        </authorList>
    </citation>
    <scope>NUCLEOTIDE SEQUENCE</scope>
    <source>
        <strain evidence="10">IBT 28561</strain>
    </source>
</reference>
<dbReference type="InterPro" id="IPR045326">
    <property type="entry name" value="ATG17-like_dom"/>
</dbReference>
<accession>A0A2I1CVS4</accession>
<keyword evidence="10" id="KW-0418">Kinase</keyword>
<evidence type="ECO:0000256" key="6">
    <source>
        <dbReference type="ARBA" id="ARBA00024948"/>
    </source>
</evidence>
<dbReference type="GO" id="GO:0060090">
    <property type="term" value="F:molecular adaptor activity"/>
    <property type="evidence" value="ECO:0007669"/>
    <property type="project" value="TreeGrafter"/>
</dbReference>
<dbReference type="GO" id="GO:0034727">
    <property type="term" value="P:piecemeal microautophagy of the nucleus"/>
    <property type="evidence" value="ECO:0007669"/>
    <property type="project" value="TreeGrafter"/>
</dbReference>
<comment type="caution">
    <text evidence="10">The sequence shown here is derived from an EMBL/GenBank/DDBJ whole genome shotgun (WGS) entry which is preliminary data.</text>
</comment>
<feature type="domain" description="Autophagy protein ATG17-like" evidence="9">
    <location>
        <begin position="43"/>
        <end position="467"/>
    </location>
</feature>
<evidence type="ECO:0000313" key="11">
    <source>
        <dbReference type="Proteomes" id="UP000234254"/>
    </source>
</evidence>
<dbReference type="GO" id="GO:0030295">
    <property type="term" value="F:protein kinase activator activity"/>
    <property type="evidence" value="ECO:0007669"/>
    <property type="project" value="TreeGrafter"/>
</dbReference>
<dbReference type="PANTHER" id="PTHR28005:SF1">
    <property type="entry name" value="AUTOPHAGY-RELATED PROTEIN 17"/>
    <property type="match status" value="1"/>
</dbReference>
<sequence length="552" mass="60765">MSVSESSLMSGDASRAPEQTHDQENSMPQLETLISHLVAAKRSLSSINHVWRANEIVTAARSALEESVVVSARTGFLRRGLNNQLRLLYNVRTEVEEVSLRGRSEFASILKNLDSADAQLRQTLSALRETVVHASFRPQGEEPKSLHDFLDERGVEELHSSLKDSIDRTNAAQAELESSNYAFDDELKSIKDALGNYRNATKLASSRPSTSSSSSSASSSSLPSLSSMPGLLHSLEMHAREMADLLESLVRHFDICVTAVKHTEGGGAAAQSITGDMPAGMNVSGRGASNIEEGINANLNAPLDPLSDSEYQEMVNVLIKDAAEAEDVVMEIQDRIGEMESVLENVVAQRDSLLSVYGATTNVFDHLSSLASNRLPNYIAQAHNFTQVWNDEQERIKGGLADLSDLNTLYDGFLDAYDGLILEVARRRHVRHRVEKVLRDTRHKLDQLYYEDVNARETFRVEQGDYLPSDIWPGIGREPMRIEFRRILGGNLKDAVPDNPEDAQRTPVPEPNGAPAASIGETTDDGEVIPELPKAVVEQALSRVKAKSRRNT</sequence>
<feature type="region of interest" description="Disordered" evidence="8">
    <location>
        <begin position="493"/>
        <end position="528"/>
    </location>
</feature>
<dbReference type="Proteomes" id="UP000234254">
    <property type="component" value="Unassembled WGS sequence"/>
</dbReference>
<dbReference type="OrthoDB" id="1937984at2759"/>
<evidence type="ECO:0000256" key="4">
    <source>
        <dbReference type="ARBA" id="ARBA00023006"/>
    </source>
</evidence>
<dbReference type="GO" id="GO:1990316">
    <property type="term" value="C:Atg1/ULK1 kinase complex"/>
    <property type="evidence" value="ECO:0007669"/>
    <property type="project" value="TreeGrafter"/>
</dbReference>
<comment type="subcellular location">
    <subcellularLocation>
        <location evidence="7">Cytoplasm</location>
    </subcellularLocation>
    <subcellularLocation>
        <location evidence="7">Preautophagosomal structure membrane</location>
        <topology evidence="7">Peripheral membrane protein</topology>
    </subcellularLocation>
</comment>
<evidence type="ECO:0000256" key="1">
    <source>
        <dbReference type="ARBA" id="ARBA00006259"/>
    </source>
</evidence>
<comment type="function">
    <text evidence="7">Autophagy-specific protein that functions in response to autophagy-inducing signals as a scaffold to recruit other ATG proteins to organize preautophagosomal structure (PAS) formation. Modulates the timing and magnitude of the autophagy response, such as the size of the sequestering vesicles. Plays particularly a role in pexophagy and nucleophagy.</text>
</comment>
<dbReference type="VEuPathDB" id="FungiDB:P168DRAFT_54989"/>
<dbReference type="PANTHER" id="PTHR28005">
    <property type="entry name" value="AUTOPHAGY-RELATED PROTEIN 17"/>
    <property type="match status" value="1"/>
</dbReference>
<proteinExistence type="inferred from homology"/>
<comment type="function">
    <text evidence="6">Autophagy-specific protein that functions in response to autophagy-inducing signals as a scaffold to recruit other ATG proteins to organize pre-autophagosomal structure (PAS) formation. Modulates the timing and magnitude of the autophagy response, such as the size of the sequestering vesicles. Plays particularly a role in pexophagy and nucleophagy.</text>
</comment>
<evidence type="ECO:0000256" key="2">
    <source>
        <dbReference type="ARBA" id="ARBA00013806"/>
    </source>
</evidence>
<keyword evidence="10" id="KW-0808">Transferase</keyword>